<protein>
    <recommendedName>
        <fullName evidence="3">AIG1-type G domain-containing protein</fullName>
    </recommendedName>
</protein>
<dbReference type="EMBL" id="CACVKT020005227">
    <property type="protein sequence ID" value="CAC5393878.1"/>
    <property type="molecule type" value="Genomic_DNA"/>
</dbReference>
<evidence type="ECO:0000313" key="5">
    <source>
        <dbReference type="Proteomes" id="UP000507470"/>
    </source>
</evidence>
<evidence type="ECO:0000313" key="4">
    <source>
        <dbReference type="EMBL" id="CAC5393878.1"/>
    </source>
</evidence>
<keyword evidence="5" id="KW-1185">Reference proteome</keyword>
<comment type="similarity">
    <text evidence="1">Belongs to the TRAFAC class TrmE-Era-EngA-EngB-Septin-like GTPase superfamily. AIG1/Toc34/Toc159-like paraseptin GTPase family. IAN subfamily.</text>
</comment>
<accession>A0A6J8CBR7</accession>
<sequence length="255" mass="29833">MKTLCISQRVTEKIQFVKVNKNGIELTVIDTPGFISTDDMVAIINDIKSKNIEHVIFGITIRIGRITAEETAVLYKILQNSEISKYLKHRTCFVFTNKDCFMDDSMMIEDEQLDKMFEDWLEKSPIIKTMIHLNSYSYCAITNRREGEERNKESNRIINKLMYHEYDNNKVCRIKDVPFDLRLDEVLPFTVREIRDLLTDVRNKEKFSISLEHNLRRPEEVTQMIFQTINKKGSSLTENDVKKIFGSDVSSCTIL</sequence>
<evidence type="ECO:0000256" key="2">
    <source>
        <dbReference type="ARBA" id="ARBA00022741"/>
    </source>
</evidence>
<organism evidence="4 5">
    <name type="scientific">Mytilus coruscus</name>
    <name type="common">Sea mussel</name>
    <dbReference type="NCBI Taxonomy" id="42192"/>
    <lineage>
        <taxon>Eukaryota</taxon>
        <taxon>Metazoa</taxon>
        <taxon>Spiralia</taxon>
        <taxon>Lophotrochozoa</taxon>
        <taxon>Mollusca</taxon>
        <taxon>Bivalvia</taxon>
        <taxon>Autobranchia</taxon>
        <taxon>Pteriomorphia</taxon>
        <taxon>Mytilida</taxon>
        <taxon>Mytiloidea</taxon>
        <taxon>Mytilidae</taxon>
        <taxon>Mytilinae</taxon>
        <taxon>Mytilus</taxon>
    </lineage>
</organism>
<evidence type="ECO:0000259" key="3">
    <source>
        <dbReference type="Pfam" id="PF04548"/>
    </source>
</evidence>
<dbReference type="SUPFAM" id="SSF52540">
    <property type="entry name" value="P-loop containing nucleoside triphosphate hydrolases"/>
    <property type="match status" value="1"/>
</dbReference>
<dbReference type="Proteomes" id="UP000507470">
    <property type="component" value="Unassembled WGS sequence"/>
</dbReference>
<dbReference type="InterPro" id="IPR027417">
    <property type="entry name" value="P-loop_NTPase"/>
</dbReference>
<gene>
    <name evidence="4" type="ORF">MCOR_28691</name>
</gene>
<dbReference type="InterPro" id="IPR006703">
    <property type="entry name" value="G_AIG1"/>
</dbReference>
<dbReference type="GO" id="GO:0005525">
    <property type="term" value="F:GTP binding"/>
    <property type="evidence" value="ECO:0007669"/>
    <property type="project" value="InterPro"/>
</dbReference>
<evidence type="ECO:0000256" key="1">
    <source>
        <dbReference type="ARBA" id="ARBA00008535"/>
    </source>
</evidence>
<dbReference type="AlphaFoldDB" id="A0A6J8CBR7"/>
<name>A0A6J8CBR7_MYTCO</name>
<dbReference type="Gene3D" id="3.40.50.300">
    <property type="entry name" value="P-loop containing nucleotide triphosphate hydrolases"/>
    <property type="match status" value="1"/>
</dbReference>
<dbReference type="Pfam" id="PF04548">
    <property type="entry name" value="AIG1"/>
    <property type="match status" value="1"/>
</dbReference>
<reference evidence="4 5" key="1">
    <citation type="submission" date="2020-06" db="EMBL/GenBank/DDBJ databases">
        <authorList>
            <person name="Li R."/>
            <person name="Bekaert M."/>
        </authorList>
    </citation>
    <scope>NUCLEOTIDE SEQUENCE [LARGE SCALE GENOMIC DNA]</scope>
    <source>
        <strain evidence="5">wild</strain>
    </source>
</reference>
<proteinExistence type="inferred from homology"/>
<feature type="domain" description="AIG1-type G" evidence="3">
    <location>
        <begin position="6"/>
        <end position="161"/>
    </location>
</feature>
<keyword evidence="2" id="KW-0547">Nucleotide-binding</keyword>